<proteinExistence type="predicted"/>
<gene>
    <name evidence="3" type="ORF">Metal_0788</name>
</gene>
<dbReference type="InterPro" id="IPR017549">
    <property type="entry name" value="APMV_L690"/>
</dbReference>
<keyword evidence="4" id="KW-1185">Reference proteome</keyword>
<dbReference type="eggNOG" id="COG3209">
    <property type="taxonomic scope" value="Bacteria"/>
</dbReference>
<feature type="compositionally biased region" description="Gly residues" evidence="1">
    <location>
        <begin position="445"/>
        <end position="532"/>
    </location>
</feature>
<organism evidence="3 4">
    <name type="scientific">Methylomicrobium album BG8</name>
    <dbReference type="NCBI Taxonomy" id="686340"/>
    <lineage>
        <taxon>Bacteria</taxon>
        <taxon>Pseudomonadati</taxon>
        <taxon>Pseudomonadota</taxon>
        <taxon>Gammaproteobacteria</taxon>
        <taxon>Methylococcales</taxon>
        <taxon>Methylococcaceae</taxon>
        <taxon>Methylomicrobium</taxon>
    </lineage>
</organism>
<dbReference type="RefSeq" id="WP_005369821.1">
    <property type="nucleotide sequence ID" value="NZ_CM001475.1"/>
</dbReference>
<name>H8GQW0_METAL</name>
<feature type="chain" id="PRO_5003612403" evidence="2">
    <location>
        <begin position="39"/>
        <end position="541"/>
    </location>
</feature>
<feature type="region of interest" description="Disordered" evidence="1">
    <location>
        <begin position="41"/>
        <end position="65"/>
    </location>
</feature>
<dbReference type="eggNOG" id="COG3391">
    <property type="taxonomic scope" value="Bacteria"/>
</dbReference>
<accession>H8GQW0</accession>
<evidence type="ECO:0000313" key="3">
    <source>
        <dbReference type="EMBL" id="EIC28619.1"/>
    </source>
</evidence>
<reference evidence="3 4" key="1">
    <citation type="journal article" date="2013" name="Genome Announc.">
        <title>Genome Sequence of the Obligate Gammaproteobacterial Methanotroph Methylomicrobium album Strain BG8.</title>
        <authorList>
            <person name="Kits K.D."/>
            <person name="Kalyuzhnaya M.G."/>
            <person name="Klotz M.G."/>
            <person name="Jetten M.S."/>
            <person name="Op den Camp H.J."/>
            <person name="Vuilleumier S."/>
            <person name="Bringel F."/>
            <person name="Dispirito A.A."/>
            <person name="Murrell J.C."/>
            <person name="Bruce D."/>
            <person name="Cheng J.F."/>
            <person name="Copeland A."/>
            <person name="Goodwin L."/>
            <person name="Hauser L."/>
            <person name="Lajus A."/>
            <person name="Land M.L."/>
            <person name="Lapidus A."/>
            <person name="Lucas S."/>
            <person name="Medigue C."/>
            <person name="Pitluck S."/>
            <person name="Woyke T."/>
            <person name="Zeytun A."/>
            <person name="Stein L.Y."/>
        </authorList>
    </citation>
    <scope>NUCLEOTIDE SEQUENCE [LARGE SCALE GENOMIC DNA]</scope>
    <source>
        <strain evidence="3 4">BG8</strain>
    </source>
</reference>
<evidence type="ECO:0000256" key="2">
    <source>
        <dbReference type="SAM" id="SignalP"/>
    </source>
</evidence>
<dbReference type="STRING" id="686340.Metal_0788"/>
<protein>
    <submittedName>
        <fullName evidence="3">TIGR03118 family protein</fullName>
    </submittedName>
</protein>
<evidence type="ECO:0000256" key="1">
    <source>
        <dbReference type="SAM" id="MobiDB-lite"/>
    </source>
</evidence>
<feature type="region of interest" description="Disordered" evidence="1">
    <location>
        <begin position="434"/>
        <end position="541"/>
    </location>
</feature>
<sequence length="541" mass="54265">MKIDKRNSPFQFKPLTRAVMLTCIQFSALGAIAGAAQAQNTGQSGNTATAAGSQSTTGQNAASQGNTTAAGALNATGAAGAAGVAGQNIGIPQNRLNRYRVTNLVTNQSDSRLVNPWGLAFNHDSPAWIANNATGTASLYDGNGAAFTGLPFITMPPSAGDPTGIVVNHTVDFDLPTAANNGTENNPARFIFATESGNLAGWSDQTDVNNAVVLENAVPPDEDAPVYKGLALASNGQDHYLYVTDFHNGKIQVFDSDFNWVDPQTELGCNFTDARIPAGFAPFGIQNIRGVLYVTYARQDQDRVDDMPGRGAGYVDVYDANGCLIRRFAARGRLNSPWGMALAPANFGIYSNTLLIANFGDGSINAYDPVTGRFRGTLLNVANTGTQGGNNRVSLDGLWGIAFGNGVLNQPTNTLFFTAGPNGEANGVYGKIEPVSRTGQTGATGATGGATGATGATGGATGETGATGGATGETGATGGATGETGATGGATGETGATGGATGETGATGGATGETGATGGATGETGATGGAVGETGATGQTA</sequence>
<dbReference type="HOGENOM" id="CLU_503259_0_0_6"/>
<dbReference type="AlphaFoldDB" id="H8GQW0"/>
<evidence type="ECO:0000313" key="4">
    <source>
        <dbReference type="Proteomes" id="UP000005090"/>
    </source>
</evidence>
<keyword evidence="2" id="KW-0732">Signal</keyword>
<dbReference type="SUPFAM" id="SSF75011">
    <property type="entry name" value="3-carboxy-cis,cis-mucoante lactonizing enzyme"/>
    <property type="match status" value="1"/>
</dbReference>
<dbReference type="NCBIfam" id="TIGR03118">
    <property type="entry name" value="PEPCTERM_chp_1"/>
    <property type="match status" value="1"/>
</dbReference>
<dbReference type="Proteomes" id="UP000005090">
    <property type="component" value="Chromosome"/>
</dbReference>
<feature type="signal peptide" evidence="2">
    <location>
        <begin position="1"/>
        <end position="38"/>
    </location>
</feature>
<dbReference type="EMBL" id="CM001475">
    <property type="protein sequence ID" value="EIC28619.1"/>
    <property type="molecule type" value="Genomic_DNA"/>
</dbReference>
<dbReference type="InterPro" id="IPR011042">
    <property type="entry name" value="6-blade_b-propeller_TolB-like"/>
</dbReference>
<dbReference type="Gene3D" id="2.120.10.30">
    <property type="entry name" value="TolB, C-terminal domain"/>
    <property type="match status" value="1"/>
</dbReference>